<evidence type="ECO:0008006" key="6">
    <source>
        <dbReference type="Google" id="ProtNLM"/>
    </source>
</evidence>
<organism evidence="4 5">
    <name type="scientific">Knufia fluminis</name>
    <dbReference type="NCBI Taxonomy" id="191047"/>
    <lineage>
        <taxon>Eukaryota</taxon>
        <taxon>Fungi</taxon>
        <taxon>Dikarya</taxon>
        <taxon>Ascomycota</taxon>
        <taxon>Pezizomycotina</taxon>
        <taxon>Eurotiomycetes</taxon>
        <taxon>Chaetothyriomycetidae</taxon>
        <taxon>Chaetothyriales</taxon>
        <taxon>Trichomeriaceae</taxon>
        <taxon>Knufia</taxon>
    </lineage>
</organism>
<evidence type="ECO:0000313" key="5">
    <source>
        <dbReference type="Proteomes" id="UP001316803"/>
    </source>
</evidence>
<evidence type="ECO:0000259" key="2">
    <source>
        <dbReference type="PROSITE" id="PS50090"/>
    </source>
</evidence>
<evidence type="ECO:0000256" key="1">
    <source>
        <dbReference type="SAM" id="MobiDB-lite"/>
    </source>
</evidence>
<evidence type="ECO:0000259" key="3">
    <source>
        <dbReference type="PROSITE" id="PS51294"/>
    </source>
</evidence>
<proteinExistence type="predicted"/>
<gene>
    <name evidence="4" type="ORF">OHC33_004848</name>
</gene>
<dbReference type="InterPro" id="IPR009057">
    <property type="entry name" value="Homeodomain-like_sf"/>
</dbReference>
<evidence type="ECO:0000313" key="4">
    <source>
        <dbReference type="EMBL" id="KAK5954275.1"/>
    </source>
</evidence>
<sequence>MPRSARRRSTPLSPAKSREAPTPQRQTRRSTRTRSCEPENVLARNARRQQRQLESVVEQEDTVVVQGSGDAGQPDVVVAANVADAEEDVGVTPRAADAIDDADEASEPADSLASSSEETPIVLDHEEIIANLGAISQNADDVLSQFKKMSIDQIGKALAEPESTISKRIFKFAQRLRDSTEPCGKAHMLPLQTLQQLLETNDLPTNGACLLFMKTNLARFMLALFNVQLEDRDLSSFDCLQHLTIVQPFPEPFVTPTLAQQAEPTGFSRECEQKTLHLGVSILTQLYIKLATDNFDENDFDPDLLLQQVFTDEDGNLRNMSLHHDLADDRSSTKRSIEKRMQDIRRYISTDADKPLNLEGLQKRYARKAFLERAVAWTMDRGEQLAMAVDNEGGVSAIRDVLEAGPQDVTPRPAKQKQSSRRSRGEQPQEDGTSFLAALDDELDAADEESEEEEEESEIDEQEEERQEQVEVEVEKPVVPERQHPETIPESPQAEGDQPEVLQEQADDADMQPEAEVEAEIEAEAADVMGDDEQVEQGLPDSAEPQPDWMTQPTQETRDVLAVIERQAKKGNKENIPPAKRRGLTDRQPDARRFDYETDTFRPASQSHSQPQEQQRDPGKRSRGDDEGSDDDAFETDTRNVKRARPTNGKAPAAREDRSESAMFINDSVEPEEPVRARSHASTQTQTQTVSKRPAISNSRVAPSSTAPSPARRAPSATISSRARSQTPSASISASAPPPSSYEQYQATKREAAANVRLASLVTSATRPRPPQVRRPWSEEEVIRLWDLMGKHGTSWSMIKNADNLMDEPKLGGRSQVQLKDKARNMKLDFLKAERPLPVELEGVTISKGHREMLRGIGIAVPGEEEEE</sequence>
<feature type="compositionally biased region" description="Polar residues" evidence="1">
    <location>
        <begin position="603"/>
        <end position="613"/>
    </location>
</feature>
<dbReference type="PROSITE" id="PS50090">
    <property type="entry name" value="MYB_LIKE"/>
    <property type="match status" value="1"/>
</dbReference>
<dbReference type="AlphaFoldDB" id="A0AAN8I9F6"/>
<feature type="compositionally biased region" description="Basic and acidic residues" evidence="1">
    <location>
        <begin position="614"/>
        <end position="626"/>
    </location>
</feature>
<feature type="region of interest" description="Disordered" evidence="1">
    <location>
        <begin position="403"/>
        <end position="747"/>
    </location>
</feature>
<feature type="compositionally biased region" description="Low complexity" evidence="1">
    <location>
        <begin position="108"/>
        <end position="118"/>
    </location>
</feature>
<feature type="domain" description="HTH myb-type" evidence="3">
    <location>
        <begin position="769"/>
        <end position="831"/>
    </location>
</feature>
<feature type="region of interest" description="Disordered" evidence="1">
    <location>
        <begin position="99"/>
        <end position="118"/>
    </location>
</feature>
<feature type="compositionally biased region" description="Acidic residues" evidence="1">
    <location>
        <begin position="439"/>
        <end position="466"/>
    </location>
</feature>
<feature type="compositionally biased region" description="Polar residues" evidence="1">
    <location>
        <begin position="680"/>
        <end position="691"/>
    </location>
</feature>
<dbReference type="Proteomes" id="UP001316803">
    <property type="component" value="Unassembled WGS sequence"/>
</dbReference>
<protein>
    <recommendedName>
        <fullName evidence="6">Myb-like domain-containing protein</fullName>
    </recommendedName>
</protein>
<dbReference type="SUPFAM" id="SSF46689">
    <property type="entry name" value="Homeodomain-like"/>
    <property type="match status" value="1"/>
</dbReference>
<reference evidence="4 5" key="1">
    <citation type="submission" date="2022-12" db="EMBL/GenBank/DDBJ databases">
        <title>Genomic features and morphological characterization of a novel Knufia sp. strain isolated from spacecraft assembly facility.</title>
        <authorList>
            <person name="Teixeira M."/>
            <person name="Chander A.M."/>
            <person name="Stajich J.E."/>
            <person name="Venkateswaran K."/>
        </authorList>
    </citation>
    <scope>NUCLEOTIDE SEQUENCE [LARGE SCALE GENOMIC DNA]</scope>
    <source>
        <strain evidence="4 5">FJI-L2-BK-P2</strain>
    </source>
</reference>
<name>A0AAN8I9F6_9EURO</name>
<dbReference type="InterPro" id="IPR017930">
    <property type="entry name" value="Myb_dom"/>
</dbReference>
<accession>A0AAN8I9F6</accession>
<keyword evidence="5" id="KW-1185">Reference proteome</keyword>
<feature type="compositionally biased region" description="Low complexity" evidence="1">
    <location>
        <begin position="699"/>
        <end position="735"/>
    </location>
</feature>
<feature type="region of interest" description="Disordered" evidence="1">
    <location>
        <begin position="1"/>
        <end position="71"/>
    </location>
</feature>
<dbReference type="CDD" id="cd11660">
    <property type="entry name" value="SANT_TRF"/>
    <property type="match status" value="1"/>
</dbReference>
<dbReference type="InterPro" id="IPR001005">
    <property type="entry name" value="SANT/Myb"/>
</dbReference>
<dbReference type="Gene3D" id="1.10.10.60">
    <property type="entry name" value="Homeodomain-like"/>
    <property type="match status" value="1"/>
</dbReference>
<comment type="caution">
    <text evidence="4">The sequence shown here is derived from an EMBL/GenBank/DDBJ whole genome shotgun (WGS) entry which is preliminary data.</text>
</comment>
<feature type="compositionally biased region" description="Basic and acidic residues" evidence="1">
    <location>
        <begin position="583"/>
        <end position="600"/>
    </location>
</feature>
<feature type="compositionally biased region" description="Basic and acidic residues" evidence="1">
    <location>
        <begin position="467"/>
        <end position="487"/>
    </location>
</feature>
<dbReference type="EMBL" id="JAKLMC020000009">
    <property type="protein sequence ID" value="KAK5954275.1"/>
    <property type="molecule type" value="Genomic_DNA"/>
</dbReference>
<feature type="compositionally biased region" description="Acidic residues" evidence="1">
    <location>
        <begin position="505"/>
        <end position="535"/>
    </location>
</feature>
<feature type="domain" description="Myb-like" evidence="2">
    <location>
        <begin position="769"/>
        <end position="827"/>
    </location>
</feature>
<dbReference type="PROSITE" id="PS51294">
    <property type="entry name" value="HTH_MYB"/>
    <property type="match status" value="1"/>
</dbReference>